<dbReference type="OMA" id="FCPCVAN"/>
<comment type="catalytic activity">
    <reaction evidence="32">
        <text>1,2,3-tri-(9Z-octadecenoyl)-glycerol + H2O = di-(9Z)-octadecenoylglycerol + (9Z)-octadecenoate + H(+)</text>
        <dbReference type="Rhea" id="RHEA:38575"/>
        <dbReference type="ChEBI" id="CHEBI:15377"/>
        <dbReference type="ChEBI" id="CHEBI:15378"/>
        <dbReference type="ChEBI" id="CHEBI:30823"/>
        <dbReference type="ChEBI" id="CHEBI:53753"/>
        <dbReference type="ChEBI" id="CHEBI:75945"/>
    </reaction>
    <physiologicalReaction direction="left-to-right" evidence="32">
        <dbReference type="Rhea" id="RHEA:38576"/>
    </physiologicalReaction>
</comment>
<evidence type="ECO:0000256" key="4">
    <source>
        <dbReference type="ARBA" id="ARBA00022475"/>
    </source>
</evidence>
<sequence length="1694" mass="188438">MIPLNKDAEIEVLLGRDAPQFHKVREVINGKDDQPWVHRPRPRLAVAISCLRKNCEEGEPEFDTDVRELIEGNFNMDDLLMSLPIKEEEVDENLLSTANSRLHKFFSSDANVLAAFEHSKLAPNLAPADLSSKDESTVRQQNPTARVGMSVRRQSPSKSVSKLRQTGYSESEADCRHLNYHTEQHTQLYYQRTTMSQSSSSRSSISSAATKFDTLHWPFQVTAPDGPCDPKDLLRSHWRLVQHLSNMFWDKWRKAFLPLLQTRVKWQQPKRDLKDVVIVKCDSRQYDWPLGKAFGFEASGDGHITKASMEMVAADQRSPFLQPTLSAAVFCMVRPGTDGLLVTPVGQLKTRTMFSDNIIAVTRVLTTLAAFGLTAFSIELDHENWREFKSAIMQGKISSGGQRAACNEPFKHRMLFDCDVETSSQVPKSVHMLTPANVKVIGAIGDSITAANGALACNLLEVVNEYRGVSWSIGGDYNLTEALTLPNILKNYNPELMGYSLGIGNVTSDISNFNLAVPGSIASDMPGQAEELVNRIFNHPDVAYADDWKVVTLFVGGNDICEHCENPSNYTVEDYVFYITKALDHLHEKLPRTFVNVVGLLNITELVLQEQFICKLVHRILCGCILQLSEEERLALEELNREYQDGLEALVNSGRYDTRDDFTVVYQPFMEETRFPVGDVNDHVITVAAANNAAYRNSIHYPIRDRFRSYILDLSCCFASQDQKETLFFWPGDILIMFGLTRTLLSFQSCQDGKVDQSYMAPDCFHLSAKGHAFAARELWNNMLQPIGQKSSAWDPNATDIPCPTKERPYFATAQNSLLTTSESHVTSGGIRTGGVRLCGQLLFLLQLALALLFSLKSRRDWHKARSVVTQLKETCGDSRISCVFGHKLGCQADFEHDYDGVFDQDYSDLNRTIQDLITLLPGYNCTGDPSWPYGEVQIFPCEILPPSQSVPNSVHRLRPADINVIGAIGDSLSAASGGGACSLPQMLLQYRGKAFSHGGDDSYETVPTLANIFRKYNPNLKGYGVGTGGWSSQNAGMNVAIPGAVALDIPEQAENLVQKMKDDASIDFDKDWKLVTIFIGGNDLCAVCKDKEKYSPSAYIGNIQRAIRVLHDQLPRTLVSVVGILDLRELNLLPGLLCDISHRIFCPCVANATETELQNEWLPILQQYQDMLEGMVTSGMFDDKDDFTAVYQPFFHETKLPLVDGSGDISYMAPDCFHFGAKGHAETGNCLWNNMVQPVGSKARAWVPDGPFTCPTEVLPFIYTNLNSRQAATTDKPAMTSTDRDVVITTMDTGSGDSGSASKLALSFWILIMLEFCFVFPSLQFEYDYDGVIGDDYNDWNRTIRDLITLLPGYNCTGDPTWPYGEQQIFPCQILPPSESPPNSVHMLRPADIKVIGAIGDSLTAANGGGACSLPQLLYQYRGKSFSHGGDESYETVPTLANILRKYNPSLKGYGVGTGSWFTSNAGMNVAFPGAVAYEIEEQAERLVQKMKDEASVDYEKDWKLITIFIGGNDLCDLCNDKTLYSPGAYVNNVRRALQVLHNKMPRTFVNVIGILDLRQINEFEGFVCKASHRGFCPCVANVPVEELENEWTPTLLQYQIQLEALIGSGTFDDKEDFTVVYQPFLHDSKIPLIEGSGDLSYMAPDCFHFSAKGHAETAKGLWNNMMQPVGSKVTSWEPNGAFTCPSEVTLRS</sequence>
<comment type="catalytic activity">
    <reaction evidence="34">
        <text>1-hexadecanoyl-2-(9Z-octadecenoyl)-sn-glycero-3-phosphoethanolamine + H2O = 1-hexadecanoyl-sn-glycero-3-phosphoethanolamine + (9Z)-octadecenoate + H(+)</text>
        <dbReference type="Rhea" id="RHEA:40911"/>
        <dbReference type="ChEBI" id="CHEBI:15377"/>
        <dbReference type="ChEBI" id="CHEBI:15378"/>
        <dbReference type="ChEBI" id="CHEBI:30823"/>
        <dbReference type="ChEBI" id="CHEBI:73004"/>
        <dbReference type="ChEBI" id="CHEBI:73007"/>
    </reaction>
    <physiologicalReaction direction="left-to-right" evidence="34">
        <dbReference type="Rhea" id="RHEA:40912"/>
    </physiologicalReaction>
</comment>
<dbReference type="OrthoDB" id="10265800at2759"/>
<evidence type="ECO:0000256" key="1">
    <source>
        <dbReference type="ARBA" id="ARBA00004247"/>
    </source>
</evidence>
<evidence type="ECO:0000256" key="30">
    <source>
        <dbReference type="ARBA" id="ARBA00048362"/>
    </source>
</evidence>
<evidence type="ECO:0000256" key="21">
    <source>
        <dbReference type="ARBA" id="ARBA00047324"/>
    </source>
</evidence>
<evidence type="ECO:0000256" key="2">
    <source>
        <dbReference type="ARBA" id="ARBA00009979"/>
    </source>
</evidence>
<comment type="catalytic activity">
    <reaction evidence="29">
        <text>1,2-dihexadecanoyl-sn-glycero-3-phosphocholine + H2O = 1-hexadecanoyl-sn-glycero-3-phosphocholine + hexadecanoate + H(+)</text>
        <dbReference type="Rhea" id="RHEA:41223"/>
        <dbReference type="ChEBI" id="CHEBI:7896"/>
        <dbReference type="ChEBI" id="CHEBI:15377"/>
        <dbReference type="ChEBI" id="CHEBI:15378"/>
        <dbReference type="ChEBI" id="CHEBI:72998"/>
        <dbReference type="ChEBI" id="CHEBI:72999"/>
    </reaction>
    <physiologicalReaction direction="left-to-right" evidence="29">
        <dbReference type="Rhea" id="RHEA:41224"/>
    </physiologicalReaction>
</comment>
<comment type="catalytic activity">
    <reaction evidence="28">
        <text>1,2-di-(9Z-octadecenoyl)-sn-glycero-3-phosphocholine + H2O = 1-(9Z-octadecenoyl)-sn-glycero-3-phosphocholine + (9Z)-octadecenoate + H(+)</text>
        <dbReference type="Rhea" id="RHEA:40923"/>
        <dbReference type="ChEBI" id="CHEBI:15377"/>
        <dbReference type="ChEBI" id="CHEBI:15378"/>
        <dbReference type="ChEBI" id="CHEBI:28610"/>
        <dbReference type="ChEBI" id="CHEBI:30823"/>
        <dbReference type="ChEBI" id="CHEBI:74669"/>
    </reaction>
    <physiologicalReaction direction="left-to-right" evidence="28">
        <dbReference type="Rhea" id="RHEA:40924"/>
    </physiologicalReaction>
</comment>
<evidence type="ECO:0000259" key="44">
    <source>
        <dbReference type="Pfam" id="PF18701"/>
    </source>
</evidence>
<evidence type="ECO:0000256" key="43">
    <source>
        <dbReference type="SAM" id="MobiDB-lite"/>
    </source>
</evidence>
<evidence type="ECO:0000256" key="22">
    <source>
        <dbReference type="ARBA" id="ARBA00047363"/>
    </source>
</evidence>
<comment type="catalytic activity">
    <reaction evidence="25">
        <text>2,3-di-(9Z)-octadecenoyl-sn-glycerol + H2O = 3-(9Z-octadecenoyl)-sn-glycerol + (9Z)-octadecenoate + H(+)</text>
        <dbReference type="Rhea" id="RHEA:42604"/>
        <dbReference type="ChEBI" id="CHEBI:15377"/>
        <dbReference type="ChEBI" id="CHEBI:15378"/>
        <dbReference type="ChEBI" id="CHEBI:30823"/>
        <dbReference type="ChEBI" id="CHEBI:75824"/>
        <dbReference type="ChEBI" id="CHEBI:75938"/>
    </reaction>
    <physiologicalReaction direction="left-to-right" evidence="25">
        <dbReference type="Rhea" id="RHEA:42605"/>
    </physiologicalReaction>
</comment>
<evidence type="ECO:0000256" key="16">
    <source>
        <dbReference type="ARBA" id="ARBA00029723"/>
    </source>
</evidence>
<dbReference type="CDD" id="cd01824">
    <property type="entry name" value="Phospholipase_B_like"/>
    <property type="match status" value="3"/>
</dbReference>
<evidence type="ECO:0000256" key="32">
    <source>
        <dbReference type="ARBA" id="ARBA00048386"/>
    </source>
</evidence>
<reference evidence="46" key="1">
    <citation type="submission" date="2025-08" db="UniProtKB">
        <authorList>
            <consortium name="RefSeq"/>
        </authorList>
    </citation>
    <scope>IDENTIFICATION</scope>
</reference>
<evidence type="ECO:0000256" key="31">
    <source>
        <dbReference type="ARBA" id="ARBA00048374"/>
    </source>
</evidence>
<evidence type="ECO:0000256" key="3">
    <source>
        <dbReference type="ARBA" id="ARBA00015133"/>
    </source>
</evidence>
<keyword evidence="6" id="KW-0732">Signal</keyword>
<evidence type="ECO:0000256" key="27">
    <source>
        <dbReference type="ARBA" id="ARBA00048049"/>
    </source>
</evidence>
<evidence type="ECO:0000256" key="5">
    <source>
        <dbReference type="ARBA" id="ARBA00022692"/>
    </source>
</evidence>
<name>A0A8B7YTE6_ACAPL</name>
<evidence type="ECO:0000256" key="6">
    <source>
        <dbReference type="ARBA" id="ARBA00022729"/>
    </source>
</evidence>
<dbReference type="InterPro" id="IPR001087">
    <property type="entry name" value="GDSL"/>
</dbReference>
<keyword evidence="5" id="KW-0812">Transmembrane</keyword>
<dbReference type="PANTHER" id="PTHR21325:SF31">
    <property type="entry name" value="GH22081P-RELATED"/>
    <property type="match status" value="1"/>
</dbReference>
<dbReference type="Gene3D" id="3.40.50.1110">
    <property type="entry name" value="SGNH hydrolase"/>
    <property type="match status" value="3"/>
</dbReference>
<comment type="catalytic activity">
    <reaction evidence="38">
        <text>1-O-hexadecyl-2-(9Z)-octadecenoyl-sn-glycero-3-phosphocholine + H2O = 1-O-hexadecyl-sn-glycero-3-phosphocholine + (9Z)-octadecenoate + H(+)</text>
        <dbReference type="Rhea" id="RHEA:40915"/>
        <dbReference type="ChEBI" id="CHEBI:15377"/>
        <dbReference type="ChEBI" id="CHEBI:15378"/>
        <dbReference type="ChEBI" id="CHEBI:30823"/>
        <dbReference type="ChEBI" id="CHEBI:34112"/>
        <dbReference type="ChEBI" id="CHEBI:64496"/>
    </reaction>
    <physiologicalReaction direction="left-to-right" evidence="38">
        <dbReference type="Rhea" id="RHEA:40916"/>
    </physiologicalReaction>
</comment>
<evidence type="ECO:0000256" key="41">
    <source>
        <dbReference type="ARBA" id="ARBA00049372"/>
    </source>
</evidence>
<comment type="subcellular location">
    <subcellularLocation>
        <location evidence="1">Apical cell membrane</location>
        <topology evidence="1">Single-pass type I membrane protein</topology>
    </subcellularLocation>
</comment>
<comment type="similarity">
    <text evidence="2">Belongs to the 'GDSL' lipolytic enzyme family. Phospholipase B1 subfamily.</text>
</comment>
<evidence type="ECO:0000256" key="20">
    <source>
        <dbReference type="ARBA" id="ARBA00045916"/>
    </source>
</evidence>
<comment type="catalytic activity">
    <reaction evidence="13">
        <text>a triacylglycerol + H2O = a diacylglycerol + a fatty acid + H(+)</text>
        <dbReference type="Rhea" id="RHEA:12044"/>
        <dbReference type="ChEBI" id="CHEBI:15377"/>
        <dbReference type="ChEBI" id="CHEBI:15378"/>
        <dbReference type="ChEBI" id="CHEBI:17855"/>
        <dbReference type="ChEBI" id="CHEBI:18035"/>
        <dbReference type="ChEBI" id="CHEBI:28868"/>
        <dbReference type="EC" id="3.1.1.3"/>
    </reaction>
    <physiologicalReaction direction="left-to-right" evidence="13">
        <dbReference type="Rhea" id="RHEA:12045"/>
    </physiologicalReaction>
</comment>
<evidence type="ECO:0000256" key="11">
    <source>
        <dbReference type="ARBA" id="ARBA00023136"/>
    </source>
</evidence>
<keyword evidence="4" id="KW-1003">Cell membrane</keyword>
<comment type="catalytic activity">
    <reaction evidence="27">
        <text>a 1-O-alkyl-2-acyl-sn-glycero-3-phosphocholine + H2O = a 1-O-alkyl-sn-glycero-3-phosphocholine + a fatty acid + H(+)</text>
        <dbReference type="Rhea" id="RHEA:36231"/>
        <dbReference type="ChEBI" id="CHEBI:15377"/>
        <dbReference type="ChEBI" id="CHEBI:15378"/>
        <dbReference type="ChEBI" id="CHEBI:28868"/>
        <dbReference type="ChEBI" id="CHEBI:30909"/>
        <dbReference type="ChEBI" id="CHEBI:36702"/>
        <dbReference type="EC" id="3.1.1.4"/>
    </reaction>
    <physiologicalReaction direction="left-to-right" evidence="27">
        <dbReference type="Rhea" id="RHEA:36232"/>
    </physiologicalReaction>
</comment>
<evidence type="ECO:0000256" key="38">
    <source>
        <dbReference type="ARBA" id="ARBA00048872"/>
    </source>
</evidence>
<dbReference type="PANTHER" id="PTHR21325">
    <property type="entry name" value="PHOSPHOLIPASE B, PLB1"/>
    <property type="match status" value="1"/>
</dbReference>
<evidence type="ECO:0000256" key="12">
    <source>
        <dbReference type="ARBA" id="ARBA00023180"/>
    </source>
</evidence>
<evidence type="ECO:0000256" key="42">
    <source>
        <dbReference type="ARBA" id="ARBA00049461"/>
    </source>
</evidence>
<comment type="catalytic activity">
    <reaction evidence="39">
        <text>1-hexadecanoyl-2-(9Z)-octadecenoyl-3-octadecanoyl-sn-glycerol + H2O = 1-hexadecanoyl-3-octadecanoyl-sn-glycerol + (9Z)-octadecenoate + H(+)</text>
        <dbReference type="Rhea" id="RHEA:41103"/>
        <dbReference type="ChEBI" id="CHEBI:15377"/>
        <dbReference type="ChEBI" id="CHEBI:15378"/>
        <dbReference type="ChEBI" id="CHEBI:30823"/>
        <dbReference type="ChEBI" id="CHEBI:77623"/>
        <dbReference type="ChEBI" id="CHEBI:77624"/>
    </reaction>
    <physiologicalReaction direction="left-to-right" evidence="39">
        <dbReference type="Rhea" id="RHEA:41104"/>
    </physiologicalReaction>
</comment>
<keyword evidence="45" id="KW-1185">Reference proteome</keyword>
<comment type="catalytic activity">
    <reaction evidence="14">
        <text>1-hexadecanoyl-2-(9Z,12Z-octadecadienoyl)-sn-glycero-3-phosphocholine + H2O = (9Z,12Z)-octadecadienoate + 1-hexadecanoyl-sn-glycero-3-phosphocholine + H(+)</text>
        <dbReference type="Rhea" id="RHEA:40811"/>
        <dbReference type="ChEBI" id="CHEBI:15377"/>
        <dbReference type="ChEBI" id="CHEBI:15378"/>
        <dbReference type="ChEBI" id="CHEBI:30245"/>
        <dbReference type="ChEBI" id="CHEBI:72998"/>
        <dbReference type="ChEBI" id="CHEBI:73002"/>
    </reaction>
    <physiologicalReaction direction="left-to-right" evidence="14">
        <dbReference type="Rhea" id="RHEA:40812"/>
    </physiologicalReaction>
</comment>
<dbReference type="GO" id="GO:0004806">
    <property type="term" value="F:triacylglycerol lipase activity"/>
    <property type="evidence" value="ECO:0007669"/>
    <property type="project" value="UniProtKB-EC"/>
</dbReference>
<evidence type="ECO:0000256" key="36">
    <source>
        <dbReference type="ARBA" id="ARBA00048699"/>
    </source>
</evidence>
<comment type="catalytic activity">
    <reaction evidence="33">
        <text>a 1-acyl-sn-glycero-3-phosphocholine + H2O = sn-glycerol 3-phosphocholine + a fatty acid + H(+)</text>
        <dbReference type="Rhea" id="RHEA:15177"/>
        <dbReference type="ChEBI" id="CHEBI:15377"/>
        <dbReference type="ChEBI" id="CHEBI:15378"/>
        <dbReference type="ChEBI" id="CHEBI:16870"/>
        <dbReference type="ChEBI" id="CHEBI:28868"/>
        <dbReference type="ChEBI" id="CHEBI:58168"/>
        <dbReference type="EC" id="3.1.1.5"/>
    </reaction>
    <physiologicalReaction direction="left-to-right" evidence="33">
        <dbReference type="Rhea" id="RHEA:15178"/>
    </physiologicalReaction>
</comment>
<evidence type="ECO:0000256" key="19">
    <source>
        <dbReference type="ARBA" id="ARBA00033022"/>
    </source>
</evidence>
<organism evidence="45 46">
    <name type="scientific">Acanthaster planci</name>
    <name type="common">Crown-of-thorns starfish</name>
    <dbReference type="NCBI Taxonomy" id="133434"/>
    <lineage>
        <taxon>Eukaryota</taxon>
        <taxon>Metazoa</taxon>
        <taxon>Echinodermata</taxon>
        <taxon>Eleutherozoa</taxon>
        <taxon>Asterozoa</taxon>
        <taxon>Asteroidea</taxon>
        <taxon>Valvatacea</taxon>
        <taxon>Valvatida</taxon>
        <taxon>Acanthasteridae</taxon>
        <taxon>Acanthaster</taxon>
    </lineage>
</organism>
<evidence type="ECO:0000256" key="28">
    <source>
        <dbReference type="ARBA" id="ARBA00048058"/>
    </source>
</evidence>
<evidence type="ECO:0000256" key="37">
    <source>
        <dbReference type="ARBA" id="ARBA00048869"/>
    </source>
</evidence>
<dbReference type="SUPFAM" id="SSF52266">
    <property type="entry name" value="SGNH hydrolase"/>
    <property type="match status" value="3"/>
</dbReference>
<evidence type="ECO:0000256" key="23">
    <source>
        <dbReference type="ARBA" id="ARBA00047438"/>
    </source>
</evidence>
<evidence type="ECO:0000256" key="13">
    <source>
        <dbReference type="ARBA" id="ARBA00023369"/>
    </source>
</evidence>
<dbReference type="GO" id="GO:0016324">
    <property type="term" value="C:apical plasma membrane"/>
    <property type="evidence" value="ECO:0007669"/>
    <property type="project" value="UniProtKB-SubCell"/>
</dbReference>
<keyword evidence="10" id="KW-0443">Lipid metabolism</keyword>
<evidence type="ECO:0000256" key="18">
    <source>
        <dbReference type="ARBA" id="ARBA00031485"/>
    </source>
</evidence>
<feature type="domain" description="DUF5641" evidence="44">
    <location>
        <begin position="236"/>
        <end position="312"/>
    </location>
</feature>
<dbReference type="GO" id="GO:0004623">
    <property type="term" value="F:phospholipase A2 activity"/>
    <property type="evidence" value="ECO:0007669"/>
    <property type="project" value="UniProtKB-EC"/>
</dbReference>
<keyword evidence="9" id="KW-1133">Transmembrane helix</keyword>
<evidence type="ECO:0000256" key="14">
    <source>
        <dbReference type="ARBA" id="ARBA00023408"/>
    </source>
</evidence>
<dbReference type="FunFam" id="3.40.50.1110:FF:000005">
    <property type="entry name" value="Phospholipase B1"/>
    <property type="match status" value="3"/>
</dbReference>
<evidence type="ECO:0000256" key="29">
    <source>
        <dbReference type="ARBA" id="ARBA00048227"/>
    </source>
</evidence>
<evidence type="ECO:0000256" key="25">
    <source>
        <dbReference type="ARBA" id="ARBA00048011"/>
    </source>
</evidence>
<evidence type="ECO:0000256" key="7">
    <source>
        <dbReference type="ARBA" id="ARBA00022737"/>
    </source>
</evidence>
<dbReference type="GeneID" id="110981397"/>
<dbReference type="InterPro" id="IPR038885">
    <property type="entry name" value="PLB1"/>
</dbReference>
<comment type="function">
    <text evidence="20">Calcium-independent membrane-associated phospholipase that catalyzes complete diacylation of phospholipids by hydrolyzing both sn-1 and sn-2 fatty acyl chains attached to the glycerol backbone (phospholipase B activity). Has dual phospholipase and lysophospholipase activities toward diacylphospholipids. Preferentially cleaves sn-2 ester bonds over sn-1 bonds. Acts as a lipase toward glycerolipid substrates. Hydrolyzes fatty acyl chains of diacylglycerols with preference for the sn-2 position and of triacylglycerols with not positional selectivity. May also hydrolyze long chain retinyl esters such as retinyl palmitate. May contribute to digestion of dietary phospholipids, glycerolipids and retinoids, facilitating lipid absorption at the brush border.</text>
</comment>
<keyword evidence="8" id="KW-0378">Hydrolase</keyword>
<evidence type="ECO:0000256" key="8">
    <source>
        <dbReference type="ARBA" id="ARBA00022801"/>
    </source>
</evidence>
<evidence type="ECO:0000256" key="17">
    <source>
        <dbReference type="ARBA" id="ARBA00031182"/>
    </source>
</evidence>
<evidence type="ECO:0000313" key="46">
    <source>
        <dbReference type="RefSeq" id="XP_022094631.1"/>
    </source>
</evidence>
<comment type="catalytic activity">
    <reaction evidence="40">
        <text>1,2-dihexadecanoyl-sn-glycero-3-phosphocholine + 2 H2O = sn-glycerol 3-phosphocholine + 2 hexadecanoate + 2 H(+)</text>
        <dbReference type="Rhea" id="RHEA:40975"/>
        <dbReference type="ChEBI" id="CHEBI:7896"/>
        <dbReference type="ChEBI" id="CHEBI:15377"/>
        <dbReference type="ChEBI" id="CHEBI:15378"/>
        <dbReference type="ChEBI" id="CHEBI:16870"/>
        <dbReference type="ChEBI" id="CHEBI:72999"/>
    </reaction>
    <physiologicalReaction direction="left-to-right" evidence="40">
        <dbReference type="Rhea" id="RHEA:40976"/>
    </physiologicalReaction>
</comment>
<dbReference type="InterPro" id="IPR035547">
    <property type="entry name" value="Phospholipase_B"/>
</dbReference>
<evidence type="ECO:0000256" key="34">
    <source>
        <dbReference type="ARBA" id="ARBA00048613"/>
    </source>
</evidence>
<gene>
    <name evidence="46" type="primary">LOC110981397</name>
</gene>
<comment type="catalytic activity">
    <reaction evidence="30">
        <text>1-hexadecanoyl-2-(9Z,12Z-octadecadienoyl)-sn-glycero-3-phosphocholine + H2O = 2-(9Z,12Z-octadecadienoyl)-sn-glycero-3-phosphocholine + hexadecanoate + H(+)</text>
        <dbReference type="Rhea" id="RHEA:40971"/>
        <dbReference type="ChEBI" id="CHEBI:7896"/>
        <dbReference type="ChEBI" id="CHEBI:15377"/>
        <dbReference type="ChEBI" id="CHEBI:15378"/>
        <dbReference type="ChEBI" id="CHEBI:73002"/>
        <dbReference type="ChEBI" id="CHEBI:76084"/>
    </reaction>
    <physiologicalReaction direction="left-to-right" evidence="30">
        <dbReference type="Rhea" id="RHEA:40972"/>
    </physiologicalReaction>
</comment>
<dbReference type="Pfam" id="PF18701">
    <property type="entry name" value="DUF5641"/>
    <property type="match status" value="1"/>
</dbReference>
<keyword evidence="7" id="KW-0677">Repeat</keyword>
<dbReference type="GO" id="GO:0004622">
    <property type="term" value="F:phosphatidylcholine lysophospholipase activity"/>
    <property type="evidence" value="ECO:0007669"/>
    <property type="project" value="UniProtKB-EC"/>
</dbReference>
<evidence type="ECO:0000256" key="40">
    <source>
        <dbReference type="ARBA" id="ARBA00049363"/>
    </source>
</evidence>
<proteinExistence type="inferred from homology"/>
<comment type="catalytic activity">
    <reaction evidence="41">
        <text>1,3-di-(9Z-octadecenoyl)-glycerol + H2O = 1-(9Z-octadecenoyl)-glycerol + (9Z)-octadecenoate + H(+)</text>
        <dbReference type="Rhea" id="RHEA:39939"/>
        <dbReference type="ChEBI" id="CHEBI:15377"/>
        <dbReference type="ChEBI" id="CHEBI:15378"/>
        <dbReference type="ChEBI" id="CHEBI:30823"/>
        <dbReference type="ChEBI" id="CHEBI:75342"/>
        <dbReference type="ChEBI" id="CHEBI:75735"/>
    </reaction>
    <physiologicalReaction direction="left-to-right" evidence="41">
        <dbReference type="Rhea" id="RHEA:39940"/>
    </physiologicalReaction>
</comment>
<keyword evidence="12" id="KW-0325">Glycoprotein</keyword>
<evidence type="ECO:0000256" key="35">
    <source>
        <dbReference type="ARBA" id="ARBA00048656"/>
    </source>
</evidence>
<comment type="catalytic activity">
    <reaction evidence="35">
        <text>1-hexadecanoyl-sn-glycero-3-phosphocholine + H2O = sn-glycerol 3-phosphocholine + hexadecanoate + H(+)</text>
        <dbReference type="Rhea" id="RHEA:40435"/>
        <dbReference type="ChEBI" id="CHEBI:7896"/>
        <dbReference type="ChEBI" id="CHEBI:15377"/>
        <dbReference type="ChEBI" id="CHEBI:15378"/>
        <dbReference type="ChEBI" id="CHEBI:16870"/>
        <dbReference type="ChEBI" id="CHEBI:72998"/>
    </reaction>
    <physiologicalReaction direction="left-to-right" evidence="35">
        <dbReference type="Rhea" id="RHEA:40436"/>
    </physiologicalReaction>
</comment>
<keyword evidence="11" id="KW-0472">Membrane</keyword>
<comment type="catalytic activity">
    <reaction evidence="24">
        <text>1-hexadecanoyl-2-(9Z)-octadecenoyl-3-octadecanoyl-sn-glycerol + H2O = 1-hexadecanoyl-2-(9Z-octadecenoyl)-sn-glycerol + octadecanoate + H(+)</text>
        <dbReference type="Rhea" id="RHEA:41111"/>
        <dbReference type="ChEBI" id="CHEBI:15377"/>
        <dbReference type="ChEBI" id="CHEBI:15378"/>
        <dbReference type="ChEBI" id="CHEBI:25629"/>
        <dbReference type="ChEBI" id="CHEBI:75466"/>
        <dbReference type="ChEBI" id="CHEBI:77623"/>
    </reaction>
    <physiologicalReaction direction="left-to-right" evidence="24">
        <dbReference type="Rhea" id="RHEA:41112"/>
    </physiologicalReaction>
</comment>
<comment type="catalytic activity">
    <reaction evidence="36">
        <text>1-hexadecanoyl-2-(9Z-octadecenoyl)-sn-glycero-3-phosphocholine + H2O = 1-hexadecanoyl-sn-glycero-3-phosphocholine + (9Z)-octadecenoate + H(+)</text>
        <dbReference type="Rhea" id="RHEA:38779"/>
        <dbReference type="ChEBI" id="CHEBI:15377"/>
        <dbReference type="ChEBI" id="CHEBI:15378"/>
        <dbReference type="ChEBI" id="CHEBI:30823"/>
        <dbReference type="ChEBI" id="CHEBI:72998"/>
        <dbReference type="ChEBI" id="CHEBI:73001"/>
    </reaction>
    <physiologicalReaction direction="left-to-right" evidence="36">
        <dbReference type="Rhea" id="RHEA:38780"/>
    </physiologicalReaction>
</comment>
<comment type="catalytic activity">
    <reaction evidence="15">
        <text>a 1,2-diacyl-sn-glycero-3-phosphocholine + H2O = a 1-acyl-sn-glycero-3-phosphocholine + a fatty acid + H(+)</text>
        <dbReference type="Rhea" id="RHEA:15801"/>
        <dbReference type="ChEBI" id="CHEBI:15377"/>
        <dbReference type="ChEBI" id="CHEBI:15378"/>
        <dbReference type="ChEBI" id="CHEBI:28868"/>
        <dbReference type="ChEBI" id="CHEBI:57643"/>
        <dbReference type="ChEBI" id="CHEBI:58168"/>
        <dbReference type="EC" id="3.1.1.4"/>
    </reaction>
    <physiologicalReaction direction="left-to-right" evidence="15">
        <dbReference type="Rhea" id="RHEA:15802"/>
    </physiologicalReaction>
</comment>
<evidence type="ECO:0000256" key="26">
    <source>
        <dbReference type="ARBA" id="ARBA00048015"/>
    </source>
</evidence>
<feature type="compositionally biased region" description="Polar residues" evidence="43">
    <location>
        <begin position="152"/>
        <end position="163"/>
    </location>
</feature>
<comment type="catalytic activity">
    <reaction evidence="31">
        <text>1-octadecanoyl-2-(9Z,12Z)-octadecadienoyl-sn-glycerol + H2O = 1-octadecanoyl-sn-glycerol + (9Z,12Z)-octadecadienoate + H(+)</text>
        <dbReference type="Rhea" id="RHEA:40927"/>
        <dbReference type="ChEBI" id="CHEBI:15377"/>
        <dbReference type="ChEBI" id="CHEBI:15378"/>
        <dbReference type="ChEBI" id="CHEBI:30245"/>
        <dbReference type="ChEBI" id="CHEBI:75550"/>
        <dbReference type="ChEBI" id="CHEBI:77097"/>
    </reaction>
    <physiologicalReaction direction="left-to-right" evidence="31">
        <dbReference type="Rhea" id="RHEA:40928"/>
    </physiologicalReaction>
</comment>
<comment type="catalytic activity">
    <reaction evidence="22">
        <text>1,3-dihexadecanoyl-2-(9Z-octadecenoyl)glycerol + H2O = 1-hexadecanoyl-2-(9Z-octadecenoyl)-glycerol + hexadecanoate + H(+)</text>
        <dbReference type="Rhea" id="RHEA:40979"/>
        <dbReference type="ChEBI" id="CHEBI:7896"/>
        <dbReference type="ChEBI" id="CHEBI:15377"/>
        <dbReference type="ChEBI" id="CHEBI:15378"/>
        <dbReference type="ChEBI" id="CHEBI:75585"/>
        <dbReference type="ChEBI" id="CHEBI:75688"/>
    </reaction>
    <physiologicalReaction direction="left-to-right" evidence="22">
        <dbReference type="Rhea" id="RHEA:40980"/>
    </physiologicalReaction>
</comment>
<evidence type="ECO:0000256" key="39">
    <source>
        <dbReference type="ARBA" id="ARBA00048939"/>
    </source>
</evidence>
<dbReference type="InterPro" id="IPR040676">
    <property type="entry name" value="DUF5641"/>
</dbReference>
<evidence type="ECO:0000256" key="33">
    <source>
        <dbReference type="ARBA" id="ARBA00048454"/>
    </source>
</evidence>
<evidence type="ECO:0000256" key="15">
    <source>
        <dbReference type="ARBA" id="ARBA00023422"/>
    </source>
</evidence>
<evidence type="ECO:0000313" key="45">
    <source>
        <dbReference type="Proteomes" id="UP000694845"/>
    </source>
</evidence>
<dbReference type="KEGG" id="aplc:110981397"/>
<evidence type="ECO:0000256" key="9">
    <source>
        <dbReference type="ARBA" id="ARBA00022989"/>
    </source>
</evidence>
<dbReference type="RefSeq" id="XP_022094631.1">
    <property type="nucleotide sequence ID" value="XM_022238939.1"/>
</dbReference>
<dbReference type="GO" id="GO:0006644">
    <property type="term" value="P:phospholipid metabolic process"/>
    <property type="evidence" value="ECO:0007669"/>
    <property type="project" value="TreeGrafter"/>
</dbReference>
<comment type="catalytic activity">
    <reaction evidence="21">
        <text>1-hexadecanoyl-2-(9Z)-octadecenoyl-3-octadecanoyl-sn-glycerol + H2O = 2-(9Z-octadecenoyl)-3-octadecanoyl-sn-glycerol + hexadecanoate + H(+)</text>
        <dbReference type="Rhea" id="RHEA:41107"/>
        <dbReference type="ChEBI" id="CHEBI:7896"/>
        <dbReference type="ChEBI" id="CHEBI:15377"/>
        <dbReference type="ChEBI" id="CHEBI:15378"/>
        <dbReference type="ChEBI" id="CHEBI:75558"/>
        <dbReference type="ChEBI" id="CHEBI:77623"/>
    </reaction>
    <physiologicalReaction direction="left-to-right" evidence="21">
        <dbReference type="Rhea" id="RHEA:41108"/>
    </physiologicalReaction>
</comment>
<comment type="catalytic activity">
    <reaction evidence="37">
        <text>1,3-dihexadecanoyl-2-(9Z-octadecenoyl)glycerol + H2O = 1,3-dihexadecanoylglycerol + (9Z)-octadecenoate + H(+)</text>
        <dbReference type="Rhea" id="RHEA:40983"/>
        <dbReference type="ChEBI" id="CHEBI:15377"/>
        <dbReference type="ChEBI" id="CHEBI:15378"/>
        <dbReference type="ChEBI" id="CHEBI:30823"/>
        <dbReference type="ChEBI" id="CHEBI:75688"/>
        <dbReference type="ChEBI" id="CHEBI:77619"/>
    </reaction>
    <physiologicalReaction direction="left-to-right" evidence="37">
        <dbReference type="Rhea" id="RHEA:40984"/>
    </physiologicalReaction>
</comment>
<comment type="catalytic activity">
    <reaction evidence="42">
        <text>2-(9Z-octadecenoyl)-glycerol + H2O = glycerol + (9Z)-octadecenoate + H(+)</text>
        <dbReference type="Rhea" id="RHEA:38491"/>
        <dbReference type="ChEBI" id="CHEBI:15377"/>
        <dbReference type="ChEBI" id="CHEBI:15378"/>
        <dbReference type="ChEBI" id="CHEBI:17754"/>
        <dbReference type="ChEBI" id="CHEBI:30823"/>
        <dbReference type="ChEBI" id="CHEBI:73990"/>
    </reaction>
    <physiologicalReaction direction="left-to-right" evidence="42">
        <dbReference type="Rhea" id="RHEA:38492"/>
    </physiologicalReaction>
</comment>
<protein>
    <recommendedName>
        <fullName evidence="3">Phospholipase B1, membrane-associated</fullName>
    </recommendedName>
    <alternativeName>
        <fullName evidence="16">Lysophospholipase</fullName>
    </alternativeName>
    <alternativeName>
        <fullName evidence="17">Phospholipase A2</fullName>
    </alternativeName>
    <alternativeName>
        <fullName evidence="19">Phospholipase B/lipase</fullName>
    </alternativeName>
    <alternativeName>
        <fullName evidence="18">Triacylglycerol lipase</fullName>
    </alternativeName>
</protein>
<evidence type="ECO:0000256" key="24">
    <source>
        <dbReference type="ARBA" id="ARBA00047459"/>
    </source>
</evidence>
<dbReference type="InterPro" id="IPR036514">
    <property type="entry name" value="SGNH_hydro_sf"/>
</dbReference>
<comment type="catalytic activity">
    <reaction evidence="23">
        <text>1-(9Z-octadecenoyl)-glycerol + H2O = glycerol + (9Z)-octadecenoate + H(+)</text>
        <dbReference type="Rhea" id="RHEA:38487"/>
        <dbReference type="ChEBI" id="CHEBI:15377"/>
        <dbReference type="ChEBI" id="CHEBI:15378"/>
        <dbReference type="ChEBI" id="CHEBI:17754"/>
        <dbReference type="ChEBI" id="CHEBI:30823"/>
        <dbReference type="ChEBI" id="CHEBI:75342"/>
    </reaction>
    <physiologicalReaction direction="left-to-right" evidence="23">
        <dbReference type="Rhea" id="RHEA:38488"/>
    </physiologicalReaction>
</comment>
<comment type="catalytic activity">
    <reaction evidence="26">
        <text>1-hexadecanoyl-2-(9Z-octadecenoyl)-sn-glycero-3-phospho-(1'-sn-glycerol) + H2O = 1-hexadecanoyl-sn-glycero-3-phospho-(1'-sn-glycerol) + (9Z)-octadecenoate + H(+)</text>
        <dbReference type="Rhea" id="RHEA:40919"/>
        <dbReference type="ChEBI" id="CHEBI:15377"/>
        <dbReference type="ChEBI" id="CHEBI:15378"/>
        <dbReference type="ChEBI" id="CHEBI:30823"/>
        <dbReference type="ChEBI" id="CHEBI:72841"/>
        <dbReference type="ChEBI" id="CHEBI:75158"/>
    </reaction>
    <physiologicalReaction direction="left-to-right" evidence="26">
        <dbReference type="Rhea" id="RHEA:40920"/>
    </physiologicalReaction>
</comment>
<accession>A0A8B7YTE6</accession>
<evidence type="ECO:0000256" key="10">
    <source>
        <dbReference type="ARBA" id="ARBA00023098"/>
    </source>
</evidence>
<feature type="region of interest" description="Disordered" evidence="43">
    <location>
        <begin position="126"/>
        <end position="163"/>
    </location>
</feature>
<dbReference type="Pfam" id="PF00657">
    <property type="entry name" value="Lipase_GDSL"/>
    <property type="match status" value="3"/>
</dbReference>
<dbReference type="Proteomes" id="UP000694845">
    <property type="component" value="Unplaced"/>
</dbReference>